<evidence type="ECO:0000256" key="1">
    <source>
        <dbReference type="HAMAP-Rule" id="MF_00652"/>
    </source>
</evidence>
<keyword evidence="3" id="KW-1185">Reference proteome</keyword>
<protein>
    <recommendedName>
        <fullName evidence="1">UPF0246 protein F8C82_01510</fullName>
    </recommendedName>
</protein>
<dbReference type="PANTHER" id="PTHR30283">
    <property type="entry name" value="PEROXIDE STRESS RESPONSE PROTEIN YAAA"/>
    <property type="match status" value="1"/>
</dbReference>
<dbReference type="AlphaFoldDB" id="A0A6L3ZGE4"/>
<name>A0A6L3ZGE4_9FLAO</name>
<accession>A0A6L3ZGE4</accession>
<gene>
    <name evidence="2" type="ORF">F8C82_01510</name>
</gene>
<dbReference type="PANTHER" id="PTHR30283:SF4">
    <property type="entry name" value="PEROXIDE STRESS RESISTANCE PROTEIN YAAA"/>
    <property type="match status" value="1"/>
</dbReference>
<dbReference type="Pfam" id="PF03883">
    <property type="entry name" value="H2O2_YaaD"/>
    <property type="match status" value="1"/>
</dbReference>
<sequence>MKFILSPSKRQQTQSICDFEPSTLPHYQSESERVAKVVKSYSENVLKKRLTLSDVLGAEVYRTWDSWGESNTDVLSAIELFQGDVYDGLDFVTLSNTQRVKAAQNGIVMSGLYGMLRGTDAVQPYRLDLKDDVSVNGKSLSVFWKKTFESNLLPIAEGEVYIDLTSSEYYSILPKIYKENSIRVDFKEEVSGKLKTVSFFAKRARGIFARWIVQNSISEVAEIKQFNLEGYSLNEDASKNQLWVFSRKPQSH</sequence>
<comment type="caution">
    <text evidence="2">The sequence shown here is derived from an EMBL/GenBank/DDBJ whole genome shotgun (WGS) entry which is preliminary data.</text>
</comment>
<evidence type="ECO:0000313" key="3">
    <source>
        <dbReference type="Proteomes" id="UP000484164"/>
    </source>
</evidence>
<organism evidence="2 3">
    <name type="scientific">Phaeocystidibacter marisrubri</name>
    <dbReference type="NCBI Taxonomy" id="1577780"/>
    <lineage>
        <taxon>Bacteria</taxon>
        <taxon>Pseudomonadati</taxon>
        <taxon>Bacteroidota</taxon>
        <taxon>Flavobacteriia</taxon>
        <taxon>Flavobacteriales</taxon>
        <taxon>Phaeocystidibacteraceae</taxon>
        <taxon>Phaeocystidibacter</taxon>
    </lineage>
</organism>
<dbReference type="Proteomes" id="UP000484164">
    <property type="component" value="Unassembled WGS sequence"/>
</dbReference>
<proteinExistence type="inferred from homology"/>
<dbReference type="GO" id="GO:0005829">
    <property type="term" value="C:cytosol"/>
    <property type="evidence" value="ECO:0007669"/>
    <property type="project" value="TreeGrafter"/>
</dbReference>
<evidence type="ECO:0000313" key="2">
    <source>
        <dbReference type="EMBL" id="KAB2817102.1"/>
    </source>
</evidence>
<dbReference type="InterPro" id="IPR005583">
    <property type="entry name" value="YaaA"/>
</dbReference>
<dbReference type="EMBL" id="WBVQ01000001">
    <property type="protein sequence ID" value="KAB2817102.1"/>
    <property type="molecule type" value="Genomic_DNA"/>
</dbReference>
<comment type="similarity">
    <text evidence="1">Belongs to the UPF0246 family.</text>
</comment>
<dbReference type="HAMAP" id="MF_00652">
    <property type="entry name" value="UPF0246"/>
    <property type="match status" value="1"/>
</dbReference>
<dbReference type="OrthoDB" id="9777133at2"/>
<reference evidence="2 3" key="1">
    <citation type="submission" date="2019-10" db="EMBL/GenBank/DDBJ databases">
        <title>Genome sequence of Phaeocystidibacter marisrubri JCM30614 (type strain).</title>
        <authorList>
            <person name="Bowman J.P."/>
        </authorList>
    </citation>
    <scope>NUCLEOTIDE SEQUENCE [LARGE SCALE GENOMIC DNA]</scope>
    <source>
        <strain evidence="2 3">JCM 30614</strain>
    </source>
</reference>
<dbReference type="RefSeq" id="WP_151691673.1">
    <property type="nucleotide sequence ID" value="NZ_BMGX01000002.1"/>
</dbReference>
<dbReference type="GO" id="GO:0033194">
    <property type="term" value="P:response to hydroperoxide"/>
    <property type="evidence" value="ECO:0007669"/>
    <property type="project" value="TreeGrafter"/>
</dbReference>